<evidence type="ECO:0000313" key="2">
    <source>
        <dbReference type="Proteomes" id="UP001055811"/>
    </source>
</evidence>
<keyword evidence="2" id="KW-1185">Reference proteome</keyword>
<proteinExistence type="predicted"/>
<accession>A0ACB9F7E7</accession>
<organism evidence="1 2">
    <name type="scientific">Cichorium intybus</name>
    <name type="common">Chicory</name>
    <dbReference type="NCBI Taxonomy" id="13427"/>
    <lineage>
        <taxon>Eukaryota</taxon>
        <taxon>Viridiplantae</taxon>
        <taxon>Streptophyta</taxon>
        <taxon>Embryophyta</taxon>
        <taxon>Tracheophyta</taxon>
        <taxon>Spermatophyta</taxon>
        <taxon>Magnoliopsida</taxon>
        <taxon>eudicotyledons</taxon>
        <taxon>Gunneridae</taxon>
        <taxon>Pentapetalae</taxon>
        <taxon>asterids</taxon>
        <taxon>campanulids</taxon>
        <taxon>Asterales</taxon>
        <taxon>Asteraceae</taxon>
        <taxon>Cichorioideae</taxon>
        <taxon>Cichorieae</taxon>
        <taxon>Cichoriinae</taxon>
        <taxon>Cichorium</taxon>
    </lineage>
</organism>
<dbReference type="EMBL" id="CM042011">
    <property type="protein sequence ID" value="KAI3767029.1"/>
    <property type="molecule type" value="Genomic_DNA"/>
</dbReference>
<gene>
    <name evidence="1" type="ORF">L2E82_17110</name>
</gene>
<reference evidence="1 2" key="2">
    <citation type="journal article" date="2022" name="Mol. Ecol. Resour.">
        <title>The genomes of chicory, endive, great burdock and yacon provide insights into Asteraceae paleo-polyploidization history and plant inulin production.</title>
        <authorList>
            <person name="Fan W."/>
            <person name="Wang S."/>
            <person name="Wang H."/>
            <person name="Wang A."/>
            <person name="Jiang F."/>
            <person name="Liu H."/>
            <person name="Zhao H."/>
            <person name="Xu D."/>
            <person name="Zhang Y."/>
        </authorList>
    </citation>
    <scope>NUCLEOTIDE SEQUENCE [LARGE SCALE GENOMIC DNA]</scope>
    <source>
        <strain evidence="2">cv. Punajuju</strain>
        <tissue evidence="1">Leaves</tissue>
    </source>
</reference>
<dbReference type="Proteomes" id="UP001055811">
    <property type="component" value="Linkage Group LG03"/>
</dbReference>
<protein>
    <submittedName>
        <fullName evidence="1">Uncharacterized protein</fullName>
    </submittedName>
</protein>
<sequence>MESHVGLFLISCTSSSTARLNEEFDQSRYYWHLLLAHQVFDELLEDVKNRYFPSPVESENDDNDHEQEAEKEVVYGKPAAVLPPKDTDRQLSKKELNKNELAELDAVLTELGLNDNNNQEDTSGKRGYYSNLNNTATTTTFWPENLHKMSASGSKKEVRPIG</sequence>
<reference evidence="2" key="1">
    <citation type="journal article" date="2022" name="Mol. Ecol. Resour.">
        <title>The genomes of chicory, endive, great burdock and yacon provide insights into Asteraceae palaeo-polyploidization history and plant inulin production.</title>
        <authorList>
            <person name="Fan W."/>
            <person name="Wang S."/>
            <person name="Wang H."/>
            <person name="Wang A."/>
            <person name="Jiang F."/>
            <person name="Liu H."/>
            <person name="Zhao H."/>
            <person name="Xu D."/>
            <person name="Zhang Y."/>
        </authorList>
    </citation>
    <scope>NUCLEOTIDE SEQUENCE [LARGE SCALE GENOMIC DNA]</scope>
    <source>
        <strain evidence="2">cv. Punajuju</strain>
    </source>
</reference>
<name>A0ACB9F7E7_CICIN</name>
<evidence type="ECO:0000313" key="1">
    <source>
        <dbReference type="EMBL" id="KAI3767029.1"/>
    </source>
</evidence>
<comment type="caution">
    <text evidence="1">The sequence shown here is derived from an EMBL/GenBank/DDBJ whole genome shotgun (WGS) entry which is preliminary data.</text>
</comment>